<name>A0A9D4BAR6_DREPO</name>
<feature type="region of interest" description="Disordered" evidence="1">
    <location>
        <begin position="1"/>
        <end position="63"/>
    </location>
</feature>
<organism evidence="2 3">
    <name type="scientific">Dreissena polymorpha</name>
    <name type="common">Zebra mussel</name>
    <name type="synonym">Mytilus polymorpha</name>
    <dbReference type="NCBI Taxonomy" id="45954"/>
    <lineage>
        <taxon>Eukaryota</taxon>
        <taxon>Metazoa</taxon>
        <taxon>Spiralia</taxon>
        <taxon>Lophotrochozoa</taxon>
        <taxon>Mollusca</taxon>
        <taxon>Bivalvia</taxon>
        <taxon>Autobranchia</taxon>
        <taxon>Heteroconchia</taxon>
        <taxon>Euheterodonta</taxon>
        <taxon>Imparidentia</taxon>
        <taxon>Neoheterodontei</taxon>
        <taxon>Myida</taxon>
        <taxon>Dreissenoidea</taxon>
        <taxon>Dreissenidae</taxon>
        <taxon>Dreissena</taxon>
    </lineage>
</organism>
<sequence length="63" mass="7778">ITMQRSYKSKRRNKLQEDFGDVWEEMDPESRSWLEKSRSERRKNYNNNKPFNDPLDTQRDTKP</sequence>
<evidence type="ECO:0000256" key="1">
    <source>
        <dbReference type="SAM" id="MobiDB-lite"/>
    </source>
</evidence>
<dbReference type="Proteomes" id="UP000828390">
    <property type="component" value="Unassembled WGS sequence"/>
</dbReference>
<reference evidence="2" key="1">
    <citation type="journal article" date="2019" name="bioRxiv">
        <title>The Genome of the Zebra Mussel, Dreissena polymorpha: A Resource for Invasive Species Research.</title>
        <authorList>
            <person name="McCartney M.A."/>
            <person name="Auch B."/>
            <person name="Kono T."/>
            <person name="Mallez S."/>
            <person name="Zhang Y."/>
            <person name="Obille A."/>
            <person name="Becker A."/>
            <person name="Abrahante J.E."/>
            <person name="Garbe J."/>
            <person name="Badalamenti J.P."/>
            <person name="Herman A."/>
            <person name="Mangelson H."/>
            <person name="Liachko I."/>
            <person name="Sullivan S."/>
            <person name="Sone E.D."/>
            <person name="Koren S."/>
            <person name="Silverstein K.A.T."/>
            <person name="Beckman K.B."/>
            <person name="Gohl D.M."/>
        </authorList>
    </citation>
    <scope>NUCLEOTIDE SEQUENCE</scope>
    <source>
        <strain evidence="2">Duluth1</strain>
        <tissue evidence="2">Whole animal</tissue>
    </source>
</reference>
<keyword evidence="3" id="KW-1185">Reference proteome</keyword>
<accession>A0A9D4BAR6</accession>
<dbReference type="AlphaFoldDB" id="A0A9D4BAR6"/>
<reference evidence="2" key="2">
    <citation type="submission" date="2020-11" db="EMBL/GenBank/DDBJ databases">
        <authorList>
            <person name="McCartney M.A."/>
            <person name="Auch B."/>
            <person name="Kono T."/>
            <person name="Mallez S."/>
            <person name="Becker A."/>
            <person name="Gohl D.M."/>
            <person name="Silverstein K.A.T."/>
            <person name="Koren S."/>
            <person name="Bechman K.B."/>
            <person name="Herman A."/>
            <person name="Abrahante J.E."/>
            <person name="Garbe J."/>
        </authorList>
    </citation>
    <scope>NUCLEOTIDE SEQUENCE</scope>
    <source>
        <strain evidence="2">Duluth1</strain>
        <tissue evidence="2">Whole animal</tissue>
    </source>
</reference>
<protein>
    <submittedName>
        <fullName evidence="2">Uncharacterized protein</fullName>
    </submittedName>
</protein>
<feature type="compositionally biased region" description="Acidic residues" evidence="1">
    <location>
        <begin position="18"/>
        <end position="27"/>
    </location>
</feature>
<feature type="non-terminal residue" evidence="2">
    <location>
        <position position="1"/>
    </location>
</feature>
<dbReference type="EMBL" id="JAIWYP010000016">
    <property type="protein sequence ID" value="KAH3695616.1"/>
    <property type="molecule type" value="Genomic_DNA"/>
</dbReference>
<proteinExistence type="predicted"/>
<evidence type="ECO:0000313" key="3">
    <source>
        <dbReference type="Proteomes" id="UP000828390"/>
    </source>
</evidence>
<comment type="caution">
    <text evidence="2">The sequence shown here is derived from an EMBL/GenBank/DDBJ whole genome shotgun (WGS) entry which is preliminary data.</text>
</comment>
<feature type="compositionally biased region" description="Basic and acidic residues" evidence="1">
    <location>
        <begin position="28"/>
        <end position="38"/>
    </location>
</feature>
<evidence type="ECO:0000313" key="2">
    <source>
        <dbReference type="EMBL" id="KAH3695616.1"/>
    </source>
</evidence>
<gene>
    <name evidence="2" type="ORF">DPMN_083073</name>
</gene>